<evidence type="ECO:0000256" key="1">
    <source>
        <dbReference type="SAM" id="Phobius"/>
    </source>
</evidence>
<dbReference type="EMBL" id="CM017650">
    <property type="protein sequence ID" value="TYI93686.1"/>
    <property type="molecule type" value="Genomic_DNA"/>
</dbReference>
<feature type="transmembrane region" description="Helical" evidence="1">
    <location>
        <begin position="64"/>
        <end position="89"/>
    </location>
</feature>
<protein>
    <submittedName>
        <fullName evidence="2">Uncharacterized protein</fullName>
    </submittedName>
</protein>
<proteinExistence type="predicted"/>
<dbReference type="AlphaFoldDB" id="A0A5D2VWX5"/>
<reference evidence="2 3" key="1">
    <citation type="submission" date="2019-07" db="EMBL/GenBank/DDBJ databases">
        <title>WGS assembly of Gossypium mustelinum.</title>
        <authorList>
            <person name="Chen Z.J."/>
            <person name="Sreedasyam A."/>
            <person name="Ando A."/>
            <person name="Song Q."/>
            <person name="De L."/>
            <person name="Hulse-Kemp A."/>
            <person name="Ding M."/>
            <person name="Ye W."/>
            <person name="Kirkbride R."/>
            <person name="Jenkins J."/>
            <person name="Plott C."/>
            <person name="Lovell J."/>
            <person name="Lin Y.-M."/>
            <person name="Vaughn R."/>
            <person name="Liu B."/>
            <person name="Li W."/>
            <person name="Simpson S."/>
            <person name="Scheffler B."/>
            <person name="Saski C."/>
            <person name="Grover C."/>
            <person name="Hu G."/>
            <person name="Conover J."/>
            <person name="Carlson J."/>
            <person name="Shu S."/>
            <person name="Boston L."/>
            <person name="Williams M."/>
            <person name="Peterson D."/>
            <person name="Mcgee K."/>
            <person name="Jones D."/>
            <person name="Wendel J."/>
            <person name="Stelly D."/>
            <person name="Grimwood J."/>
            <person name="Schmutz J."/>
        </authorList>
    </citation>
    <scope>NUCLEOTIDE SEQUENCE [LARGE SCALE GENOMIC DNA]</scope>
    <source>
        <strain evidence="2">1408120.09</strain>
    </source>
</reference>
<sequence length="144" mass="16999">MHYFVRMQKSALDILNPQSTTRKASSYSSNLKAVCICSLWCWILSKIGFCDQCMIWCDLIFAKYSLYLISFLSFFFVTFSLLVCFLDLLDEVLCFLYNCYRVWFYTFINDPISVKPDFSKKNTPHLTWLSSPSYRMPHSLPKQL</sequence>
<keyword evidence="1" id="KW-1133">Transmembrane helix</keyword>
<evidence type="ECO:0000313" key="2">
    <source>
        <dbReference type="EMBL" id="TYI93686.1"/>
    </source>
</evidence>
<keyword evidence="1" id="KW-0812">Transmembrane</keyword>
<dbReference type="Proteomes" id="UP000323597">
    <property type="component" value="Chromosome D02"/>
</dbReference>
<name>A0A5D2VWX5_GOSMU</name>
<gene>
    <name evidence="2" type="ORF">E1A91_D02G152900v1</name>
</gene>
<organism evidence="2 3">
    <name type="scientific">Gossypium mustelinum</name>
    <name type="common">Cotton</name>
    <name type="synonym">Gossypium caicoense</name>
    <dbReference type="NCBI Taxonomy" id="34275"/>
    <lineage>
        <taxon>Eukaryota</taxon>
        <taxon>Viridiplantae</taxon>
        <taxon>Streptophyta</taxon>
        <taxon>Embryophyta</taxon>
        <taxon>Tracheophyta</taxon>
        <taxon>Spermatophyta</taxon>
        <taxon>Magnoliopsida</taxon>
        <taxon>eudicotyledons</taxon>
        <taxon>Gunneridae</taxon>
        <taxon>Pentapetalae</taxon>
        <taxon>rosids</taxon>
        <taxon>malvids</taxon>
        <taxon>Malvales</taxon>
        <taxon>Malvaceae</taxon>
        <taxon>Malvoideae</taxon>
        <taxon>Gossypium</taxon>
    </lineage>
</organism>
<accession>A0A5D2VWX5</accession>
<keyword evidence="3" id="KW-1185">Reference proteome</keyword>
<evidence type="ECO:0000313" key="3">
    <source>
        <dbReference type="Proteomes" id="UP000323597"/>
    </source>
</evidence>
<keyword evidence="1" id="KW-0472">Membrane</keyword>